<dbReference type="WBParaSite" id="nRc.2.0.1.t11389-RA">
    <property type="protein sequence ID" value="nRc.2.0.1.t11389-RA"/>
    <property type="gene ID" value="nRc.2.0.1.g11389"/>
</dbReference>
<name>A0A915IB31_ROMCU</name>
<evidence type="ECO:0000313" key="2">
    <source>
        <dbReference type="Proteomes" id="UP000887565"/>
    </source>
</evidence>
<evidence type="ECO:0000256" key="1">
    <source>
        <dbReference type="SAM" id="Phobius"/>
    </source>
</evidence>
<evidence type="ECO:0000313" key="3">
    <source>
        <dbReference type="WBParaSite" id="nRc.2.0.1.t11389-RA"/>
    </source>
</evidence>
<sequence>MCAFRSLIYTITPIIYATFVLVQITVVCFYSYLILYIRKPTLASNNISAISFEKQNKLTRALATAGLAHVSTNLMQSLVSLILVSQDGNSLFEIDRS</sequence>
<keyword evidence="2" id="KW-1185">Reference proteome</keyword>
<proteinExistence type="predicted"/>
<organism evidence="2 3">
    <name type="scientific">Romanomermis culicivorax</name>
    <name type="common">Nematode worm</name>
    <dbReference type="NCBI Taxonomy" id="13658"/>
    <lineage>
        <taxon>Eukaryota</taxon>
        <taxon>Metazoa</taxon>
        <taxon>Ecdysozoa</taxon>
        <taxon>Nematoda</taxon>
        <taxon>Enoplea</taxon>
        <taxon>Dorylaimia</taxon>
        <taxon>Mermithida</taxon>
        <taxon>Mermithoidea</taxon>
        <taxon>Mermithidae</taxon>
        <taxon>Romanomermis</taxon>
    </lineage>
</organism>
<dbReference type="Proteomes" id="UP000887565">
    <property type="component" value="Unplaced"/>
</dbReference>
<protein>
    <submittedName>
        <fullName evidence="3">Uncharacterized protein</fullName>
    </submittedName>
</protein>
<accession>A0A915IB31</accession>
<reference evidence="3" key="1">
    <citation type="submission" date="2022-11" db="UniProtKB">
        <authorList>
            <consortium name="WormBaseParasite"/>
        </authorList>
    </citation>
    <scope>IDENTIFICATION</scope>
</reference>
<keyword evidence="1" id="KW-1133">Transmembrane helix</keyword>
<keyword evidence="1" id="KW-0472">Membrane</keyword>
<dbReference type="AlphaFoldDB" id="A0A915IB31"/>
<feature type="transmembrane region" description="Helical" evidence="1">
    <location>
        <begin position="14"/>
        <end position="37"/>
    </location>
</feature>
<keyword evidence="1" id="KW-0812">Transmembrane</keyword>